<dbReference type="CDD" id="cd00088">
    <property type="entry name" value="HPT"/>
    <property type="match status" value="1"/>
</dbReference>
<dbReference type="Pfam" id="PF00512">
    <property type="entry name" value="HisKA"/>
    <property type="match status" value="1"/>
</dbReference>
<dbReference type="InterPro" id="IPR003594">
    <property type="entry name" value="HATPase_dom"/>
</dbReference>
<dbReference type="PANTHER" id="PTHR45339">
    <property type="entry name" value="HYBRID SIGNAL TRANSDUCTION HISTIDINE KINASE J"/>
    <property type="match status" value="1"/>
</dbReference>
<dbReference type="InterPro" id="IPR004358">
    <property type="entry name" value="Sig_transdc_His_kin-like_C"/>
</dbReference>
<proteinExistence type="predicted"/>
<dbReference type="InterPro" id="IPR011006">
    <property type="entry name" value="CheY-like_superfamily"/>
</dbReference>
<dbReference type="InterPro" id="IPR003661">
    <property type="entry name" value="HisK_dim/P_dom"/>
</dbReference>
<keyword evidence="12" id="KW-0902">Two-component regulatory system</keyword>
<keyword evidence="10" id="KW-0067">ATP-binding</keyword>
<feature type="modified residue" description="Phosphohistidine" evidence="16">
    <location>
        <position position="715"/>
    </location>
</feature>
<dbReference type="SUPFAM" id="SSF52172">
    <property type="entry name" value="CheY-like"/>
    <property type="match status" value="2"/>
</dbReference>
<comment type="subunit">
    <text evidence="14">At low DSF concentrations, interacts with RpfF.</text>
</comment>
<evidence type="ECO:0000256" key="12">
    <source>
        <dbReference type="ARBA" id="ARBA00023012"/>
    </source>
</evidence>
<keyword evidence="5 17" id="KW-0597">Phosphoprotein</keyword>
<feature type="domain" description="Histidine kinase" evidence="19">
    <location>
        <begin position="185"/>
        <end position="406"/>
    </location>
</feature>
<dbReference type="InterPro" id="IPR036641">
    <property type="entry name" value="HPT_dom_sf"/>
</dbReference>
<keyword evidence="23" id="KW-1185">Reference proteome</keyword>
<evidence type="ECO:0000256" key="9">
    <source>
        <dbReference type="ARBA" id="ARBA00022777"/>
    </source>
</evidence>
<feature type="modified residue" description="4-aspartylphosphate" evidence="17">
    <location>
        <position position="76"/>
    </location>
</feature>
<evidence type="ECO:0000256" key="1">
    <source>
        <dbReference type="ARBA" id="ARBA00000085"/>
    </source>
</evidence>
<dbReference type="GO" id="GO:0005886">
    <property type="term" value="C:plasma membrane"/>
    <property type="evidence" value="ECO:0007669"/>
    <property type="project" value="UniProtKB-SubCell"/>
</dbReference>
<dbReference type="SMART" id="SM00073">
    <property type="entry name" value="HPT"/>
    <property type="match status" value="1"/>
</dbReference>
<dbReference type="PROSITE" id="PS50109">
    <property type="entry name" value="HIS_KIN"/>
    <property type="match status" value="1"/>
</dbReference>
<evidence type="ECO:0000259" key="21">
    <source>
        <dbReference type="PROSITE" id="PS50894"/>
    </source>
</evidence>
<feature type="region of interest" description="Disordered" evidence="18">
    <location>
        <begin position="617"/>
        <end position="647"/>
    </location>
</feature>
<dbReference type="CDD" id="cd00156">
    <property type="entry name" value="REC"/>
    <property type="match status" value="1"/>
</dbReference>
<dbReference type="Pfam" id="PF01627">
    <property type="entry name" value="Hpt"/>
    <property type="match status" value="1"/>
</dbReference>
<keyword evidence="8" id="KW-0547">Nucleotide-binding</keyword>
<dbReference type="RefSeq" id="WP_080804038.1">
    <property type="nucleotide sequence ID" value="NZ_LT828545.1"/>
</dbReference>
<dbReference type="InterPro" id="IPR036890">
    <property type="entry name" value="HATPase_C_sf"/>
</dbReference>
<dbReference type="FunFam" id="3.30.565.10:FF:000010">
    <property type="entry name" value="Sensor histidine kinase RcsC"/>
    <property type="match status" value="1"/>
</dbReference>
<dbReference type="OrthoDB" id="177675at2"/>
<dbReference type="CDD" id="cd16922">
    <property type="entry name" value="HATPase_EvgS-ArcB-TorS-like"/>
    <property type="match status" value="1"/>
</dbReference>
<evidence type="ECO:0000313" key="22">
    <source>
        <dbReference type="EMBL" id="SLM27587.1"/>
    </source>
</evidence>
<dbReference type="STRING" id="1246637.MTBBW1_1040044"/>
<evidence type="ECO:0000256" key="7">
    <source>
        <dbReference type="ARBA" id="ARBA00022692"/>
    </source>
</evidence>
<dbReference type="PANTHER" id="PTHR45339:SF1">
    <property type="entry name" value="HYBRID SIGNAL TRANSDUCTION HISTIDINE KINASE J"/>
    <property type="match status" value="1"/>
</dbReference>
<keyword evidence="7" id="KW-0812">Transmembrane</keyword>
<dbReference type="SMART" id="SM00388">
    <property type="entry name" value="HisKA"/>
    <property type="match status" value="1"/>
</dbReference>
<dbReference type="SUPFAM" id="SSF47384">
    <property type="entry name" value="Homodimeric domain of signal transducing histidine kinase"/>
    <property type="match status" value="1"/>
</dbReference>
<dbReference type="Gene3D" id="1.10.287.130">
    <property type="match status" value="1"/>
</dbReference>
<dbReference type="SUPFAM" id="SSF55874">
    <property type="entry name" value="ATPase domain of HSP90 chaperone/DNA topoisomerase II/histidine kinase"/>
    <property type="match status" value="1"/>
</dbReference>
<dbReference type="InterPro" id="IPR001789">
    <property type="entry name" value="Sig_transdc_resp-reg_receiver"/>
</dbReference>
<dbReference type="InterPro" id="IPR008207">
    <property type="entry name" value="Sig_transdc_His_kin_Hpt_dom"/>
</dbReference>
<dbReference type="InterPro" id="IPR005467">
    <property type="entry name" value="His_kinase_dom"/>
</dbReference>
<feature type="compositionally biased region" description="Polar residues" evidence="18">
    <location>
        <begin position="435"/>
        <end position="453"/>
    </location>
</feature>
<feature type="compositionally biased region" description="Basic and acidic residues" evidence="18">
    <location>
        <begin position="617"/>
        <end position="627"/>
    </location>
</feature>
<feature type="domain" description="Response regulatory" evidence="20">
    <location>
        <begin position="5"/>
        <end position="142"/>
    </location>
</feature>
<dbReference type="EC" id="2.7.13.3" evidence="3"/>
<sequence>MQDNTILVVDDDPGILEYYKKIFSPPSGNDFDILGTSTQSTDNTFTCITFSDAQPMLDDYALACRHHNKAPVCILDMRMPGMNGLEAATRLREIDPDIGIVICTAYSDADVEEMEKQVENGLYLVRKPFVVSEFLLLVRTIIKAWRSTMDLKQKQKELESALNYANRMTIEAEKANRAKSDFLANMSHEIRTPMNGIIGMTELLLETNLNETQRHYADTVRSSSNALLLLLNDILDFSKIEAGKLELELLDFNLKSLLESFTSAMTVPAENKGLKLFCKISPEVPALLNGDPARIRQILTNLTGNAIKFTPSGKVTILVTAFNEKNKEIILHFSIKDTGIGIPQDKMGLLFKKFSQVDTSTTRKFGGSGLGLAISRQLAEIMGGKIGVKSEEGKGSEFWFTIALKKLDDASQLGDASQLSDASQLDDESRLVNASQLPADTNRSKTTWGSQQPVHYKNGSLYDKNGSPHGQHGQDSRKKSKLSSGMLYFSQEFNILLAEDNIINQEVALGILGKIGLKADVVSNGNEVLKALPKKPYALILMDLQMPVLDGMETTRQIRNSSSDSTIPQNIPIIAMTAHAMTGDREKCIDAGMNGYIAKPIDKTALINELKKWLPEGDPKESLHDSESTSSYSPKAYPKKGIHEPSDTSREHIYKGLSDTSSVFDLNALNNRMMHDKEIAAIILNLFINKMPESIKDIKEIIKKGDYDQMAFQAHKIKGSAGNVAAVAIQQTAHDIEIAACMGDSAKLNSLISQLETDFSQLKQLIKTLPF</sequence>
<dbReference type="CDD" id="cd17546">
    <property type="entry name" value="REC_hyHK_CKI1_RcsC-like"/>
    <property type="match status" value="1"/>
</dbReference>
<protein>
    <recommendedName>
        <fullName evidence="15">Sensory/regulatory protein RpfC</fullName>
        <ecNumber evidence="3">2.7.13.3</ecNumber>
    </recommendedName>
</protein>
<reference evidence="22 23" key="1">
    <citation type="submission" date="2017-03" db="EMBL/GenBank/DDBJ databases">
        <authorList>
            <person name="Afonso C.L."/>
            <person name="Miller P.J."/>
            <person name="Scott M.A."/>
            <person name="Spackman E."/>
            <person name="Goraichik I."/>
            <person name="Dimitrov K.M."/>
            <person name="Suarez D.L."/>
            <person name="Swayne D.E."/>
        </authorList>
    </citation>
    <scope>NUCLEOTIDE SEQUENCE [LARGE SCALE GENOMIC DNA]</scope>
    <source>
        <strain evidence="22">PRJEB14757</strain>
    </source>
</reference>
<evidence type="ECO:0000256" key="14">
    <source>
        <dbReference type="ARBA" id="ARBA00064003"/>
    </source>
</evidence>
<dbReference type="PROSITE" id="PS50894">
    <property type="entry name" value="HPT"/>
    <property type="match status" value="1"/>
</dbReference>
<name>A0A1W1H561_9BACT</name>
<dbReference type="Proteomes" id="UP000191931">
    <property type="component" value="Unassembled WGS sequence"/>
</dbReference>
<dbReference type="Gene3D" id="1.20.120.160">
    <property type="entry name" value="HPT domain"/>
    <property type="match status" value="1"/>
</dbReference>
<keyword evidence="13" id="KW-0472">Membrane</keyword>
<dbReference type="SUPFAM" id="SSF47226">
    <property type="entry name" value="Histidine-containing phosphotransfer domain, HPT domain"/>
    <property type="match status" value="1"/>
</dbReference>
<dbReference type="InterPro" id="IPR036097">
    <property type="entry name" value="HisK_dim/P_sf"/>
</dbReference>
<dbReference type="SMART" id="SM00387">
    <property type="entry name" value="HATPase_c"/>
    <property type="match status" value="1"/>
</dbReference>
<evidence type="ECO:0000256" key="10">
    <source>
        <dbReference type="ARBA" id="ARBA00022840"/>
    </source>
</evidence>
<evidence type="ECO:0000256" key="4">
    <source>
        <dbReference type="ARBA" id="ARBA00022475"/>
    </source>
</evidence>
<organism evidence="22 23">
    <name type="scientific">Desulfamplus magnetovallimortis</name>
    <dbReference type="NCBI Taxonomy" id="1246637"/>
    <lineage>
        <taxon>Bacteria</taxon>
        <taxon>Pseudomonadati</taxon>
        <taxon>Thermodesulfobacteriota</taxon>
        <taxon>Desulfobacteria</taxon>
        <taxon>Desulfobacterales</taxon>
        <taxon>Desulfobacteraceae</taxon>
        <taxon>Desulfamplus</taxon>
    </lineage>
</organism>
<accession>A0A1W1H561</accession>
<dbReference type="GO" id="GO:0005524">
    <property type="term" value="F:ATP binding"/>
    <property type="evidence" value="ECO:0007669"/>
    <property type="project" value="UniProtKB-KW"/>
</dbReference>
<dbReference type="Gene3D" id="3.40.50.2300">
    <property type="match status" value="2"/>
</dbReference>
<evidence type="ECO:0000256" key="15">
    <source>
        <dbReference type="ARBA" id="ARBA00068150"/>
    </source>
</evidence>
<feature type="domain" description="Response regulatory" evidence="20">
    <location>
        <begin position="494"/>
        <end position="614"/>
    </location>
</feature>
<evidence type="ECO:0000256" key="18">
    <source>
        <dbReference type="SAM" id="MobiDB-lite"/>
    </source>
</evidence>
<evidence type="ECO:0000256" key="5">
    <source>
        <dbReference type="ARBA" id="ARBA00022553"/>
    </source>
</evidence>
<dbReference type="Pfam" id="PF00072">
    <property type="entry name" value="Response_reg"/>
    <property type="match status" value="2"/>
</dbReference>
<feature type="domain" description="HPt" evidence="21">
    <location>
        <begin position="676"/>
        <end position="769"/>
    </location>
</feature>
<gene>
    <name evidence="22" type="ORF">MTBBW1_1040044</name>
</gene>
<evidence type="ECO:0000256" key="17">
    <source>
        <dbReference type="PROSITE-ProRule" id="PRU00169"/>
    </source>
</evidence>
<dbReference type="CDD" id="cd00082">
    <property type="entry name" value="HisKA"/>
    <property type="match status" value="1"/>
</dbReference>
<keyword evidence="6" id="KW-0808">Transferase</keyword>
<evidence type="ECO:0000313" key="23">
    <source>
        <dbReference type="Proteomes" id="UP000191931"/>
    </source>
</evidence>
<keyword evidence="11" id="KW-1133">Transmembrane helix</keyword>
<comment type="subcellular location">
    <subcellularLocation>
        <location evidence="2">Cell membrane</location>
        <topology evidence="2">Multi-pass membrane protein</topology>
    </subcellularLocation>
</comment>
<evidence type="ECO:0000256" key="8">
    <source>
        <dbReference type="ARBA" id="ARBA00022741"/>
    </source>
</evidence>
<evidence type="ECO:0000259" key="20">
    <source>
        <dbReference type="PROSITE" id="PS50110"/>
    </source>
</evidence>
<feature type="region of interest" description="Disordered" evidence="18">
    <location>
        <begin position="435"/>
        <end position="478"/>
    </location>
</feature>
<dbReference type="FunFam" id="1.10.287.130:FF:000002">
    <property type="entry name" value="Two-component osmosensing histidine kinase"/>
    <property type="match status" value="1"/>
</dbReference>
<evidence type="ECO:0000256" key="11">
    <source>
        <dbReference type="ARBA" id="ARBA00022989"/>
    </source>
</evidence>
<keyword evidence="4" id="KW-1003">Cell membrane</keyword>
<dbReference type="Gene3D" id="3.30.565.10">
    <property type="entry name" value="Histidine kinase-like ATPase, C-terminal domain"/>
    <property type="match status" value="1"/>
</dbReference>
<dbReference type="PROSITE" id="PS50110">
    <property type="entry name" value="RESPONSE_REGULATORY"/>
    <property type="match status" value="2"/>
</dbReference>
<evidence type="ECO:0000259" key="19">
    <source>
        <dbReference type="PROSITE" id="PS50109"/>
    </source>
</evidence>
<dbReference type="EMBL" id="FWEV01000007">
    <property type="protein sequence ID" value="SLM27587.1"/>
    <property type="molecule type" value="Genomic_DNA"/>
</dbReference>
<dbReference type="AlphaFoldDB" id="A0A1W1H561"/>
<evidence type="ECO:0000256" key="16">
    <source>
        <dbReference type="PROSITE-ProRule" id="PRU00110"/>
    </source>
</evidence>
<evidence type="ECO:0000256" key="3">
    <source>
        <dbReference type="ARBA" id="ARBA00012438"/>
    </source>
</evidence>
<comment type="catalytic activity">
    <reaction evidence="1">
        <text>ATP + protein L-histidine = ADP + protein N-phospho-L-histidine.</text>
        <dbReference type="EC" id="2.7.13.3"/>
    </reaction>
</comment>
<dbReference type="GO" id="GO:0000155">
    <property type="term" value="F:phosphorelay sensor kinase activity"/>
    <property type="evidence" value="ECO:0007669"/>
    <property type="project" value="InterPro"/>
</dbReference>
<evidence type="ECO:0000256" key="6">
    <source>
        <dbReference type="ARBA" id="ARBA00022679"/>
    </source>
</evidence>
<feature type="modified residue" description="4-aspartylphosphate" evidence="17">
    <location>
        <position position="543"/>
    </location>
</feature>
<evidence type="ECO:0000256" key="13">
    <source>
        <dbReference type="ARBA" id="ARBA00023136"/>
    </source>
</evidence>
<evidence type="ECO:0000256" key="2">
    <source>
        <dbReference type="ARBA" id="ARBA00004651"/>
    </source>
</evidence>
<keyword evidence="9" id="KW-0418">Kinase</keyword>
<dbReference type="SMART" id="SM00448">
    <property type="entry name" value="REC"/>
    <property type="match status" value="2"/>
</dbReference>
<dbReference type="Pfam" id="PF02518">
    <property type="entry name" value="HATPase_c"/>
    <property type="match status" value="1"/>
</dbReference>
<dbReference type="PRINTS" id="PR00344">
    <property type="entry name" value="BCTRLSENSOR"/>
</dbReference>